<sequence length="413" mass="45281">MIKSLVRKPETGLKPLHGSKSSSTRRRISAIFLIAPLFALLAISFVLPLFLLLLTSVHAPEIPDAFPRTSASLSNWDSTQPPSDEVYTSLADDIRSSSQKTFMSAVAALNQKKAGFRSLLLATRTDLKATSHEINREELVRIDKRWDDAEYWRTLKASTSPITGAHLLAAFDLSYNEDGQISNVPSDQRIYISLIIRTFWVALVVACCCVVLGYPVAWTIAHSPERRARILLLLILVPLWTSLLARTAAWMLLLQKNGLINEFLMYFGLISSPLELLYTRGAVYIAMIHMMLPFVVLPILTTMKTIGHEQIRAAKSLGAKPAAAFFQVYFPQTMQGVVSGGSLAFIVTLGFYITPTLVGGARDAMLGTVIAQLALQSANWPMASALAVVLLGAVAVFAIAVRKLLGEKEDNHG</sequence>
<evidence type="ECO:0000256" key="4">
    <source>
        <dbReference type="ARBA" id="ARBA00022475"/>
    </source>
</evidence>
<feature type="transmembrane region" description="Helical" evidence="8">
    <location>
        <begin position="190"/>
        <end position="218"/>
    </location>
</feature>
<dbReference type="PANTHER" id="PTHR42929:SF5">
    <property type="entry name" value="ABC TRANSPORTER PERMEASE PROTEIN"/>
    <property type="match status" value="1"/>
</dbReference>
<feature type="transmembrane region" description="Helical" evidence="8">
    <location>
        <begin position="281"/>
        <end position="300"/>
    </location>
</feature>
<keyword evidence="7 8" id="KW-0472">Membrane</keyword>
<evidence type="ECO:0000256" key="5">
    <source>
        <dbReference type="ARBA" id="ARBA00022692"/>
    </source>
</evidence>
<evidence type="ECO:0000259" key="10">
    <source>
        <dbReference type="PROSITE" id="PS50928"/>
    </source>
</evidence>
<feature type="transmembrane region" description="Helical" evidence="8">
    <location>
        <begin position="30"/>
        <end position="54"/>
    </location>
</feature>
<feature type="transmembrane region" description="Helical" evidence="8">
    <location>
        <begin position="337"/>
        <end position="358"/>
    </location>
</feature>
<gene>
    <name evidence="11" type="ORF">EXN68_25685</name>
</gene>
<evidence type="ECO:0000313" key="12">
    <source>
        <dbReference type="Proteomes" id="UP000315434"/>
    </source>
</evidence>
<evidence type="ECO:0000256" key="8">
    <source>
        <dbReference type="RuleBase" id="RU363032"/>
    </source>
</evidence>
<evidence type="ECO:0000256" key="7">
    <source>
        <dbReference type="ARBA" id="ARBA00023136"/>
    </source>
</evidence>
<feature type="transmembrane region" description="Helical" evidence="8">
    <location>
        <begin position="230"/>
        <end position="253"/>
    </location>
</feature>
<dbReference type="InterPro" id="IPR035906">
    <property type="entry name" value="MetI-like_sf"/>
</dbReference>
<keyword evidence="3 8" id="KW-0813">Transport</keyword>
<dbReference type="OrthoDB" id="9807047at2"/>
<dbReference type="Pfam" id="PF00528">
    <property type="entry name" value="BPD_transp_1"/>
    <property type="match status" value="1"/>
</dbReference>
<proteinExistence type="inferred from homology"/>
<dbReference type="PANTHER" id="PTHR42929">
    <property type="entry name" value="INNER MEMBRANE ABC TRANSPORTER PERMEASE PROTEIN YDCU-RELATED-RELATED"/>
    <property type="match status" value="1"/>
</dbReference>
<name>A0A546X3D8_RHIRH</name>
<feature type="region of interest" description="Disordered" evidence="9">
    <location>
        <begin position="1"/>
        <end position="21"/>
    </location>
</feature>
<dbReference type="EMBL" id="SGNY01000013">
    <property type="protein sequence ID" value="TRA95260.1"/>
    <property type="molecule type" value="Genomic_DNA"/>
</dbReference>
<keyword evidence="4" id="KW-1003">Cell membrane</keyword>
<comment type="caution">
    <text evidence="11">The sequence shown here is derived from an EMBL/GenBank/DDBJ whole genome shotgun (WGS) entry which is preliminary data.</text>
</comment>
<feature type="transmembrane region" description="Helical" evidence="8">
    <location>
        <begin position="378"/>
        <end position="401"/>
    </location>
</feature>
<accession>A0A546X3D8</accession>
<dbReference type="SUPFAM" id="SSF161098">
    <property type="entry name" value="MetI-like"/>
    <property type="match status" value="1"/>
</dbReference>
<dbReference type="RefSeq" id="WP_142843439.1">
    <property type="nucleotide sequence ID" value="NZ_SGNY01000013.1"/>
</dbReference>
<organism evidence="11 12">
    <name type="scientific">Rhizobium rhizogenes</name>
    <name type="common">Agrobacterium rhizogenes</name>
    <dbReference type="NCBI Taxonomy" id="359"/>
    <lineage>
        <taxon>Bacteria</taxon>
        <taxon>Pseudomonadati</taxon>
        <taxon>Pseudomonadota</taxon>
        <taxon>Alphaproteobacteria</taxon>
        <taxon>Hyphomicrobiales</taxon>
        <taxon>Rhizobiaceae</taxon>
        <taxon>Rhizobium/Agrobacterium group</taxon>
        <taxon>Rhizobium</taxon>
    </lineage>
</organism>
<evidence type="ECO:0000256" key="3">
    <source>
        <dbReference type="ARBA" id="ARBA00022448"/>
    </source>
</evidence>
<dbReference type="Gene3D" id="1.10.3720.10">
    <property type="entry name" value="MetI-like"/>
    <property type="match status" value="1"/>
</dbReference>
<reference evidence="11 12" key="1">
    <citation type="journal article" date="2019" name="Appl. Microbiol. Biotechnol.">
        <title>Differential efficiency of wild type rhizogenic strains for rol gene transformation of plants.</title>
        <authorList>
            <person name="Desmet S."/>
            <person name="De Keyser E."/>
            <person name="Van Vaerenbergh J."/>
            <person name="Baeyen S."/>
            <person name="Van Huylenbroeck J."/>
            <person name="Geelen D."/>
            <person name="Dhooghe E."/>
        </authorList>
    </citation>
    <scope>NUCLEOTIDE SEQUENCE [LARGE SCALE GENOMIC DNA]</scope>
    <source>
        <strain evidence="11 12">GBBC3284</strain>
    </source>
</reference>
<evidence type="ECO:0000256" key="6">
    <source>
        <dbReference type="ARBA" id="ARBA00022989"/>
    </source>
</evidence>
<dbReference type="PROSITE" id="PS50928">
    <property type="entry name" value="ABC_TM1"/>
    <property type="match status" value="1"/>
</dbReference>
<dbReference type="GO" id="GO:0055085">
    <property type="term" value="P:transmembrane transport"/>
    <property type="evidence" value="ECO:0007669"/>
    <property type="project" value="InterPro"/>
</dbReference>
<evidence type="ECO:0000256" key="1">
    <source>
        <dbReference type="ARBA" id="ARBA00004651"/>
    </source>
</evidence>
<dbReference type="InterPro" id="IPR000515">
    <property type="entry name" value="MetI-like"/>
</dbReference>
<evidence type="ECO:0000256" key="9">
    <source>
        <dbReference type="SAM" id="MobiDB-lite"/>
    </source>
</evidence>
<comment type="similarity">
    <text evidence="2">Belongs to the binding-protein-dependent transport system permease family. CysTW subfamily.</text>
</comment>
<evidence type="ECO:0000256" key="2">
    <source>
        <dbReference type="ARBA" id="ARBA00007069"/>
    </source>
</evidence>
<evidence type="ECO:0000313" key="11">
    <source>
        <dbReference type="EMBL" id="TRA95260.1"/>
    </source>
</evidence>
<protein>
    <submittedName>
        <fullName evidence="11">ABC transporter permease</fullName>
    </submittedName>
</protein>
<comment type="subcellular location">
    <subcellularLocation>
        <location evidence="1 8">Cell membrane</location>
        <topology evidence="1 8">Multi-pass membrane protein</topology>
    </subcellularLocation>
</comment>
<keyword evidence="6 8" id="KW-1133">Transmembrane helix</keyword>
<keyword evidence="5 8" id="KW-0812">Transmembrane</keyword>
<dbReference type="CDD" id="cd06261">
    <property type="entry name" value="TM_PBP2"/>
    <property type="match status" value="1"/>
</dbReference>
<dbReference type="GO" id="GO:0005886">
    <property type="term" value="C:plasma membrane"/>
    <property type="evidence" value="ECO:0007669"/>
    <property type="project" value="UniProtKB-SubCell"/>
</dbReference>
<feature type="domain" description="ABC transmembrane type-1" evidence="10">
    <location>
        <begin position="195"/>
        <end position="401"/>
    </location>
</feature>
<dbReference type="AlphaFoldDB" id="A0A546X3D8"/>
<dbReference type="Proteomes" id="UP000315434">
    <property type="component" value="Unassembled WGS sequence"/>
</dbReference>